<evidence type="ECO:0000313" key="2">
    <source>
        <dbReference type="EMBL" id="AII20274.1"/>
    </source>
</evidence>
<evidence type="ECO:0000256" key="1">
    <source>
        <dbReference type="SAM" id="SignalP"/>
    </source>
</evidence>
<gene>
    <name evidence="2" type="primary">AFP</name>
</gene>
<organism evidence="2">
    <name type="scientific">Cullen corylifolium</name>
    <name type="common">Malaysian scurfpea</name>
    <name type="synonym">Psoralea corylifolia</name>
    <dbReference type="NCBI Taxonomy" id="429560"/>
    <lineage>
        <taxon>Eukaryota</taxon>
        <taxon>Viridiplantae</taxon>
        <taxon>Streptophyta</taxon>
        <taxon>Embryophyta</taxon>
        <taxon>Tracheophyta</taxon>
        <taxon>Spermatophyta</taxon>
        <taxon>Magnoliopsida</taxon>
        <taxon>eudicotyledons</taxon>
        <taxon>Gunneridae</taxon>
        <taxon>Pentapetalae</taxon>
        <taxon>rosids</taxon>
        <taxon>fabids</taxon>
        <taxon>Fabales</taxon>
        <taxon>Fabaceae</taxon>
        <taxon>Papilionoideae</taxon>
        <taxon>50 kb inversion clade</taxon>
        <taxon>NPAAA clade</taxon>
        <taxon>indigoferoid/millettioid clade</taxon>
        <taxon>Psoraleeae</taxon>
        <taxon>Cullen</taxon>
    </lineage>
</organism>
<dbReference type="InterPro" id="IPR011065">
    <property type="entry name" value="Kunitz_inhibitor_STI-like_sf"/>
</dbReference>
<dbReference type="SMART" id="SM00452">
    <property type="entry name" value="STI"/>
    <property type="match status" value="1"/>
</dbReference>
<sequence>MSITKMFPLFVLCAVILYPSSTTAEPILDVNGEPVQNGGSSYYMVPRIWALGGGVALDKIGNEHCPMSVVQQPSEVSNGIPLKISSMARSRFVPEGRVQISFAYGPKCGPTPPVWTLSRGPQGYLVKVTNAELADKNGYFVIEEGSTSSSQNDQFTYKLSFCYDSDECETIGIIDGHRGKRLLGVTNTPFEFVLVKAQSSSST</sequence>
<dbReference type="SMR" id="A0A076FN77"/>
<dbReference type="PANTHER" id="PTHR33107">
    <property type="entry name" value="KUNITZ TRYPSIN INHIBITOR 2"/>
    <property type="match status" value="1"/>
</dbReference>
<proteinExistence type="evidence at transcript level"/>
<dbReference type="InterPro" id="IPR002160">
    <property type="entry name" value="Prot_inh_Kunz-lg"/>
</dbReference>
<dbReference type="PANTHER" id="PTHR33107:SF5">
    <property type="entry name" value="KUNITZ TRYPSIN INHIBITOR 5"/>
    <property type="match status" value="1"/>
</dbReference>
<keyword evidence="1" id="KW-0732">Signal</keyword>
<dbReference type="AlphaFoldDB" id="A0A076FN77"/>
<protein>
    <submittedName>
        <fullName evidence="2">Antifungal protein</fullName>
    </submittedName>
</protein>
<dbReference type="EMBL" id="KJ779961">
    <property type="protein sequence ID" value="AII20274.1"/>
    <property type="molecule type" value="mRNA"/>
</dbReference>
<dbReference type="Pfam" id="PF00197">
    <property type="entry name" value="Kunitz_legume"/>
    <property type="match status" value="1"/>
</dbReference>
<accession>A0A076FN77</accession>
<name>A0A076FN77_CULCO</name>
<dbReference type="SUPFAM" id="SSF50386">
    <property type="entry name" value="STI-like"/>
    <property type="match status" value="1"/>
</dbReference>
<reference evidence="2" key="1">
    <citation type="journal article" date="2015" name="Plant Mol. Biol. Rep.">
        <title>Isolation and Characterization of a Novel Seed-Specific Promoter from Malaytea Scurfpea.</title>
        <authorList>
            <person name="Fang X."/>
            <person name="Kang D."/>
            <person name="Xie C."/>
            <person name="Yang X."/>
            <person name="Sui A."/>
        </authorList>
    </citation>
    <scope>NUCLEOTIDE SEQUENCE</scope>
</reference>
<dbReference type="PRINTS" id="PR00291">
    <property type="entry name" value="KUNITZINHBTR"/>
</dbReference>
<feature type="chain" id="PRO_5001711820" evidence="1">
    <location>
        <begin position="25"/>
        <end position="203"/>
    </location>
</feature>
<dbReference type="GO" id="GO:0004866">
    <property type="term" value="F:endopeptidase inhibitor activity"/>
    <property type="evidence" value="ECO:0007669"/>
    <property type="project" value="InterPro"/>
</dbReference>
<dbReference type="Gene3D" id="2.80.10.50">
    <property type="match status" value="1"/>
</dbReference>
<feature type="signal peptide" evidence="1">
    <location>
        <begin position="1"/>
        <end position="24"/>
    </location>
</feature>